<dbReference type="Pfam" id="PF07992">
    <property type="entry name" value="Pyr_redox_2"/>
    <property type="match status" value="1"/>
</dbReference>
<feature type="binding site" evidence="11">
    <location>
        <begin position="175"/>
        <end position="182"/>
    </location>
    <ligand>
        <name>NAD(+)</name>
        <dbReference type="ChEBI" id="CHEBI:57540"/>
    </ligand>
</feature>
<dbReference type="GO" id="GO:0034599">
    <property type="term" value="P:cellular response to oxidative stress"/>
    <property type="evidence" value="ECO:0007669"/>
    <property type="project" value="TreeGrafter"/>
</dbReference>
<dbReference type="InterPro" id="IPR012999">
    <property type="entry name" value="Pyr_OxRdtase_I_AS"/>
</dbReference>
<feature type="active site" description="Proton acceptor" evidence="10">
    <location>
        <position position="436"/>
    </location>
</feature>
<name>A0A3N1M9E7_9PROT</name>
<dbReference type="PRINTS" id="PR00368">
    <property type="entry name" value="FADPNR"/>
</dbReference>
<feature type="binding site" evidence="11">
    <location>
        <position position="303"/>
    </location>
    <ligand>
        <name>FAD</name>
        <dbReference type="ChEBI" id="CHEBI:57692"/>
    </ligand>
</feature>
<dbReference type="GO" id="GO:0004362">
    <property type="term" value="F:glutathione-disulfide reductase (NADPH) activity"/>
    <property type="evidence" value="ECO:0007669"/>
    <property type="project" value="UniProtKB-EC"/>
</dbReference>
<comment type="caution">
    <text evidence="17">The sequence shown here is derived from an EMBL/GenBank/DDBJ whole genome shotgun (WGS) entry which is preliminary data.</text>
</comment>
<dbReference type="GO" id="GO:0005829">
    <property type="term" value="C:cytosol"/>
    <property type="evidence" value="ECO:0007669"/>
    <property type="project" value="TreeGrafter"/>
</dbReference>
<dbReference type="SUPFAM" id="SSF55424">
    <property type="entry name" value="FAD/NAD-linked reductases, dimerisation (C-terminal) domain"/>
    <property type="match status" value="1"/>
</dbReference>
<evidence type="ECO:0000256" key="7">
    <source>
        <dbReference type="ARBA" id="ARBA00023157"/>
    </source>
</evidence>
<evidence type="ECO:0000256" key="6">
    <source>
        <dbReference type="ARBA" id="ARBA00023002"/>
    </source>
</evidence>
<dbReference type="PRINTS" id="PR00411">
    <property type="entry name" value="PNDRDTASEI"/>
</dbReference>
<feature type="domain" description="Pyridine nucleotide-disulphide oxidoreductase dimerisation" evidence="15">
    <location>
        <begin position="338"/>
        <end position="446"/>
    </location>
</feature>
<dbReference type="SUPFAM" id="SSF51905">
    <property type="entry name" value="FAD/NAD(P)-binding domain"/>
    <property type="match status" value="1"/>
</dbReference>
<feature type="binding site" evidence="11">
    <location>
        <position position="53"/>
    </location>
    <ligand>
        <name>FAD</name>
        <dbReference type="ChEBI" id="CHEBI:57692"/>
    </ligand>
</feature>
<dbReference type="PIRSF" id="PIRSF000350">
    <property type="entry name" value="Mercury_reductase_MerA"/>
    <property type="match status" value="1"/>
</dbReference>
<keyword evidence="5 14" id="KW-0521">NADP</keyword>
<dbReference type="InterPro" id="IPR016156">
    <property type="entry name" value="FAD/NAD-linked_Rdtase_dimer_sf"/>
</dbReference>
<dbReference type="PANTHER" id="PTHR42737:SF2">
    <property type="entry name" value="GLUTATHIONE REDUCTASE"/>
    <property type="match status" value="1"/>
</dbReference>
<evidence type="ECO:0000256" key="8">
    <source>
        <dbReference type="ARBA" id="ARBA00023284"/>
    </source>
</evidence>
<keyword evidence="7" id="KW-1015">Disulfide bond</keyword>
<proteinExistence type="inferred from homology"/>
<comment type="function">
    <text evidence="14">Catalyzes the reduction of glutathione disulfide (GSSG) to reduced glutathione (GSH).</text>
</comment>
<comment type="catalytic activity">
    <reaction evidence="9 14">
        <text>2 glutathione + NADP(+) = glutathione disulfide + NADPH + H(+)</text>
        <dbReference type="Rhea" id="RHEA:11740"/>
        <dbReference type="ChEBI" id="CHEBI:15378"/>
        <dbReference type="ChEBI" id="CHEBI:57783"/>
        <dbReference type="ChEBI" id="CHEBI:57925"/>
        <dbReference type="ChEBI" id="CHEBI:58297"/>
        <dbReference type="ChEBI" id="CHEBI:58349"/>
        <dbReference type="EC" id="1.8.1.7"/>
    </reaction>
</comment>
<keyword evidence="4 11" id="KW-0274">FAD</keyword>
<dbReference type="PROSITE" id="PS00076">
    <property type="entry name" value="PYRIDINE_REDOX_1"/>
    <property type="match status" value="1"/>
</dbReference>
<evidence type="ECO:0000256" key="12">
    <source>
        <dbReference type="PIRSR" id="PIRSR000350-4"/>
    </source>
</evidence>
<evidence type="ECO:0000259" key="15">
    <source>
        <dbReference type="Pfam" id="PF02852"/>
    </source>
</evidence>
<comment type="subunit">
    <text evidence="2">Homodimer.</text>
</comment>
<dbReference type="GO" id="GO:0050661">
    <property type="term" value="F:NADP binding"/>
    <property type="evidence" value="ECO:0007669"/>
    <property type="project" value="InterPro"/>
</dbReference>
<evidence type="ECO:0000313" key="18">
    <source>
        <dbReference type="Proteomes" id="UP000278222"/>
    </source>
</evidence>
<keyword evidence="11" id="KW-0547">Nucleotide-binding</keyword>
<keyword evidence="3 13" id="KW-0285">Flavoprotein</keyword>
<dbReference type="InterPro" id="IPR004099">
    <property type="entry name" value="Pyr_nucl-diS_OxRdtase_dimer"/>
</dbReference>
<evidence type="ECO:0000256" key="5">
    <source>
        <dbReference type="ARBA" id="ARBA00022857"/>
    </source>
</evidence>
<feature type="binding site" evidence="11">
    <location>
        <position position="262"/>
    </location>
    <ligand>
        <name>NAD(+)</name>
        <dbReference type="ChEBI" id="CHEBI:57540"/>
    </ligand>
</feature>
<dbReference type="FunFam" id="3.50.50.60:FF:000051">
    <property type="entry name" value="Glutathione reductase"/>
    <property type="match status" value="1"/>
</dbReference>
<feature type="domain" description="FAD/NAD(P)-binding" evidence="16">
    <location>
        <begin position="7"/>
        <end position="318"/>
    </location>
</feature>
<dbReference type="EMBL" id="RJKX01000013">
    <property type="protein sequence ID" value="ROP99664.1"/>
    <property type="molecule type" value="Genomic_DNA"/>
</dbReference>
<dbReference type="GO" id="GO:0050660">
    <property type="term" value="F:flavin adenine dinucleotide binding"/>
    <property type="evidence" value="ECO:0007669"/>
    <property type="project" value="InterPro"/>
</dbReference>
<gene>
    <name evidence="17" type="ORF">EDC65_1448</name>
</gene>
<evidence type="ECO:0000256" key="9">
    <source>
        <dbReference type="ARBA" id="ARBA00049142"/>
    </source>
</evidence>
<dbReference type="GO" id="GO:0006749">
    <property type="term" value="P:glutathione metabolic process"/>
    <property type="evidence" value="ECO:0007669"/>
    <property type="project" value="InterPro"/>
</dbReference>
<evidence type="ECO:0000256" key="1">
    <source>
        <dbReference type="ARBA" id="ARBA00007532"/>
    </source>
</evidence>
<dbReference type="GO" id="GO:0045454">
    <property type="term" value="P:cell redox homeostasis"/>
    <property type="evidence" value="ECO:0007669"/>
    <property type="project" value="InterPro"/>
</dbReference>
<dbReference type="NCBIfam" id="NF004776">
    <property type="entry name" value="PRK06116.1"/>
    <property type="match status" value="1"/>
</dbReference>
<dbReference type="Proteomes" id="UP000278222">
    <property type="component" value="Unassembled WGS sequence"/>
</dbReference>
<dbReference type="InterPro" id="IPR036188">
    <property type="entry name" value="FAD/NAD-bd_sf"/>
</dbReference>
<evidence type="ECO:0000313" key="17">
    <source>
        <dbReference type="EMBL" id="ROP99664.1"/>
    </source>
</evidence>
<protein>
    <recommendedName>
        <fullName evidence="14">Glutathione reductase</fullName>
        <shortName evidence="14">GRase</shortName>
        <ecNumber evidence="14">1.8.1.7</ecNumber>
    </recommendedName>
</protein>
<dbReference type="InterPro" id="IPR023753">
    <property type="entry name" value="FAD/NAD-binding_dom"/>
</dbReference>
<dbReference type="AlphaFoldDB" id="A0A3N1M9E7"/>
<dbReference type="OrthoDB" id="9764616at2"/>
<keyword evidence="6 13" id="KW-0560">Oxidoreductase</keyword>
<evidence type="ECO:0000259" key="16">
    <source>
        <dbReference type="Pfam" id="PF07992"/>
    </source>
</evidence>
<sequence length="459" mass="48855">MAAERDFDLFVIGAGSGGVRAARISARHGARVGIAEESRYGGTCVIRGCVPKKLLVYGSAFRDAFEDARGFGWDAHLPAFDWPSLIAAKDREIGRLEGIYRKLLSDAGVTPIEGRARLVDAHTVEVAGRCYTTDKVLVATGGWPVVPPIPGREHAITSNEALDLPTLPRRVVIVGGGFIAVEFAGIFNSLGSETTMLVRGEQLLRGFDDDARIEMAREMSARGITIHARTLPAAITGDEMGLTVRTAIGQELAADAVLFATGREPNSKGIGLEEAGVKLGEGGAVAVDEWSRTSVENIFAVGDVTDRVNLTPVAIAEGHAFADTQFGGRPRRISHDNIASAVFGQPPLAAVGLTEAEARARHGEVDIYRSRFRPMKHTLSGREERTMMKLVVDAASDRILGAHMVGADAPEIIQGLAIAITAGATKAHFDRTIGIHPTAAEEFVTMREKVAPAVKVAAE</sequence>
<evidence type="ECO:0000256" key="13">
    <source>
        <dbReference type="RuleBase" id="RU003691"/>
    </source>
</evidence>
<dbReference type="PANTHER" id="PTHR42737">
    <property type="entry name" value="GLUTATHIONE REDUCTASE"/>
    <property type="match status" value="1"/>
</dbReference>
<keyword evidence="8 13" id="KW-0676">Redox-active center</keyword>
<feature type="disulfide bond" description="Redox-active" evidence="12">
    <location>
        <begin position="44"/>
        <end position="49"/>
    </location>
</feature>
<evidence type="ECO:0000256" key="4">
    <source>
        <dbReference type="ARBA" id="ARBA00022827"/>
    </source>
</evidence>
<dbReference type="NCBIfam" id="TIGR01424">
    <property type="entry name" value="gluta_reduc_2"/>
    <property type="match status" value="1"/>
</dbReference>
<dbReference type="Gene3D" id="3.50.50.60">
    <property type="entry name" value="FAD/NAD(P)-binding domain"/>
    <property type="match status" value="2"/>
</dbReference>
<dbReference type="RefSeq" id="WP_123689030.1">
    <property type="nucleotide sequence ID" value="NZ_AP019700.1"/>
</dbReference>
<evidence type="ECO:0000256" key="10">
    <source>
        <dbReference type="PIRSR" id="PIRSR000350-2"/>
    </source>
</evidence>
<dbReference type="InterPro" id="IPR046952">
    <property type="entry name" value="GSHR/TRXR-like"/>
</dbReference>
<dbReference type="Pfam" id="PF02852">
    <property type="entry name" value="Pyr_redox_dim"/>
    <property type="match status" value="1"/>
</dbReference>
<dbReference type="InterPro" id="IPR006324">
    <property type="entry name" value="GSHR"/>
</dbReference>
<evidence type="ECO:0000256" key="3">
    <source>
        <dbReference type="ARBA" id="ARBA00022630"/>
    </source>
</evidence>
<evidence type="ECO:0000256" key="14">
    <source>
        <dbReference type="RuleBase" id="RU365040"/>
    </source>
</evidence>
<reference evidence="17 18" key="1">
    <citation type="submission" date="2018-11" db="EMBL/GenBank/DDBJ databases">
        <title>Genomic Encyclopedia of Type Strains, Phase IV (KMG-IV): sequencing the most valuable type-strain genomes for metagenomic binning, comparative biology and taxonomic classification.</title>
        <authorList>
            <person name="Goeker M."/>
        </authorList>
    </citation>
    <scope>NUCLEOTIDE SEQUENCE [LARGE SCALE GENOMIC DNA]</scope>
    <source>
        <strain evidence="17 18">DSM 5900</strain>
    </source>
</reference>
<dbReference type="EC" id="1.8.1.7" evidence="14"/>
<organism evidence="17 18">
    <name type="scientific">Stella humosa</name>
    <dbReference type="NCBI Taxonomy" id="94"/>
    <lineage>
        <taxon>Bacteria</taxon>
        <taxon>Pseudomonadati</taxon>
        <taxon>Pseudomonadota</taxon>
        <taxon>Alphaproteobacteria</taxon>
        <taxon>Rhodospirillales</taxon>
        <taxon>Stellaceae</taxon>
        <taxon>Stella</taxon>
    </lineage>
</organism>
<keyword evidence="11" id="KW-0520">NAD</keyword>
<comment type="cofactor">
    <cofactor evidence="11">
        <name>FAD</name>
        <dbReference type="ChEBI" id="CHEBI:57692"/>
    </cofactor>
    <text evidence="11">Binds 1 FAD per subunit.</text>
</comment>
<accession>A0A3N1M9E7</accession>
<comment type="similarity">
    <text evidence="1 13">Belongs to the class-I pyridine nucleotide-disulfide oxidoreductase family.</text>
</comment>
<evidence type="ECO:0000256" key="11">
    <source>
        <dbReference type="PIRSR" id="PIRSR000350-3"/>
    </source>
</evidence>
<keyword evidence="18" id="KW-1185">Reference proteome</keyword>
<dbReference type="Gene3D" id="3.30.390.30">
    <property type="match status" value="1"/>
</dbReference>
<evidence type="ECO:0000256" key="2">
    <source>
        <dbReference type="ARBA" id="ARBA00011738"/>
    </source>
</evidence>
<dbReference type="InterPro" id="IPR001100">
    <property type="entry name" value="Pyr_nuc-diS_OxRdtase"/>
</dbReference>